<dbReference type="AlphaFoldDB" id="A0A2R4C8Y5"/>
<gene>
    <name evidence="2" type="ORF">C9I28_09865</name>
</gene>
<dbReference type="EMBL" id="CP028324">
    <property type="protein sequence ID" value="AVR96002.1"/>
    <property type="molecule type" value="Genomic_DNA"/>
</dbReference>
<dbReference type="Pfam" id="PF07963">
    <property type="entry name" value="N_methyl"/>
    <property type="match status" value="1"/>
</dbReference>
<dbReference type="Gene3D" id="3.30.700.10">
    <property type="entry name" value="Glycoprotein, Type 4 Pilin"/>
    <property type="match status" value="1"/>
</dbReference>
<accession>A0A2R4C8Y5</accession>
<organism evidence="2 3">
    <name type="scientific">Pseudoduganella armeniaca</name>
    <dbReference type="NCBI Taxonomy" id="2072590"/>
    <lineage>
        <taxon>Bacteria</taxon>
        <taxon>Pseudomonadati</taxon>
        <taxon>Pseudomonadota</taxon>
        <taxon>Betaproteobacteria</taxon>
        <taxon>Burkholderiales</taxon>
        <taxon>Oxalobacteraceae</taxon>
        <taxon>Telluria group</taxon>
        <taxon>Pseudoduganella</taxon>
    </lineage>
</organism>
<dbReference type="KEGG" id="masz:C9I28_09865"/>
<evidence type="ECO:0000313" key="2">
    <source>
        <dbReference type="EMBL" id="AVR96002.1"/>
    </source>
</evidence>
<keyword evidence="3" id="KW-1185">Reference proteome</keyword>
<name>A0A2R4C8Y5_9BURK</name>
<dbReference type="PROSITE" id="PS00409">
    <property type="entry name" value="PROKAR_NTER_METHYL"/>
    <property type="match status" value="1"/>
</dbReference>
<dbReference type="OrthoDB" id="9795612at2"/>
<dbReference type="InterPro" id="IPR012902">
    <property type="entry name" value="N_methyl_site"/>
</dbReference>
<feature type="region of interest" description="Disordered" evidence="1">
    <location>
        <begin position="94"/>
        <end position="131"/>
    </location>
</feature>
<reference evidence="2 3" key="1">
    <citation type="submission" date="2018-03" db="EMBL/GenBank/DDBJ databases">
        <title>Massilia armeniaca sp. nov., isolated from desert soil.</title>
        <authorList>
            <person name="Huang H."/>
            <person name="Ren M."/>
        </authorList>
    </citation>
    <scope>NUCLEOTIDE SEQUENCE [LARGE SCALE GENOMIC DNA]</scope>
    <source>
        <strain evidence="2 3">ZMN-3</strain>
    </source>
</reference>
<protein>
    <submittedName>
        <fullName evidence="2">Type II secretion system protein G</fullName>
    </submittedName>
</protein>
<dbReference type="Proteomes" id="UP000240505">
    <property type="component" value="Chromosome"/>
</dbReference>
<proteinExistence type="predicted"/>
<dbReference type="NCBIfam" id="TIGR02532">
    <property type="entry name" value="IV_pilin_GFxxxE"/>
    <property type="match status" value="1"/>
</dbReference>
<dbReference type="SUPFAM" id="SSF54523">
    <property type="entry name" value="Pili subunits"/>
    <property type="match status" value="1"/>
</dbReference>
<sequence>MVNRDMSKRRAKGFTLIELLVVLGIIALLLTLAVPRYFPSVDKTKETILGDNLRNTRAVIDQFYGDTGRYPDSLEQLVEKRYLRALPVDPITERTDSWQLVPPEDPSKGGVADLKSGAPGNDRSGRPYSDW</sequence>
<evidence type="ECO:0000256" key="1">
    <source>
        <dbReference type="SAM" id="MobiDB-lite"/>
    </source>
</evidence>
<evidence type="ECO:0000313" key="3">
    <source>
        <dbReference type="Proteomes" id="UP000240505"/>
    </source>
</evidence>
<dbReference type="InterPro" id="IPR045584">
    <property type="entry name" value="Pilin-like"/>
</dbReference>